<evidence type="ECO:0000313" key="2">
    <source>
        <dbReference type="EMBL" id="MBC5786458.1"/>
    </source>
</evidence>
<dbReference type="Proteomes" id="UP000649151">
    <property type="component" value="Unassembled WGS sequence"/>
</dbReference>
<dbReference type="InterPro" id="IPR012505">
    <property type="entry name" value="YbbR"/>
</dbReference>
<sequence>MKKFSFGRLIENKRFTMVFSILIAVIAWLVVVIQLDPMQKKVIRDIPVTYDLADTQADKLGLEVIKIEPANVSITVEGKRYQVSKLTQADFKVEFSAVSIQGAGSYTLELRASSKENSSEFQVANISPSTVNVTFDKVSSKTITLTAQAPNIKVEDDFILENPVPTPDKLEVKGPEQYIDRLDHGIIMTDASETLTQTTTKKGTLLLYDVDGNQLDNSWFTFDRETFEVVIPVYKQATVPLTFKYKNVPANLDTSKLEYSMSVNQINIAGSEDAVQNISEINLGYIDIRELDVGKTFQFNISVPSGFKNISNVTQVTVTFTDTNWSSKLLDVTDIRQSNIPSGYTITVQNSSIQNVKIVGDQSVIGTLMPNDLVATVDYTSQPIKEGSQTVQVTIEVVSKENVWVVGSYDCIVVAQKNP</sequence>
<feature type="transmembrane region" description="Helical" evidence="1">
    <location>
        <begin position="15"/>
        <end position="35"/>
    </location>
</feature>
<evidence type="ECO:0008006" key="4">
    <source>
        <dbReference type="Google" id="ProtNLM"/>
    </source>
</evidence>
<organism evidence="2 3">
    <name type="scientific">Clostridium facile</name>
    <dbReference type="NCBI Taxonomy" id="2763035"/>
    <lineage>
        <taxon>Bacteria</taxon>
        <taxon>Bacillati</taxon>
        <taxon>Bacillota</taxon>
        <taxon>Clostridia</taxon>
        <taxon>Eubacteriales</taxon>
        <taxon>Clostridiaceae</taxon>
        <taxon>Clostridium</taxon>
    </lineage>
</organism>
<evidence type="ECO:0000256" key="1">
    <source>
        <dbReference type="SAM" id="Phobius"/>
    </source>
</evidence>
<comment type="caution">
    <text evidence="2">The sequence shown here is derived from an EMBL/GenBank/DDBJ whole genome shotgun (WGS) entry which is preliminary data.</text>
</comment>
<reference evidence="2 3" key="1">
    <citation type="submission" date="2020-08" db="EMBL/GenBank/DDBJ databases">
        <title>Genome public.</title>
        <authorList>
            <person name="Liu C."/>
            <person name="Sun Q."/>
        </authorList>
    </citation>
    <scope>NUCLEOTIDE SEQUENCE [LARGE SCALE GENOMIC DNA]</scope>
    <source>
        <strain evidence="2 3">NSJ-27</strain>
    </source>
</reference>
<keyword evidence="1" id="KW-0472">Membrane</keyword>
<gene>
    <name evidence="2" type="ORF">H8Z77_00235</name>
</gene>
<dbReference type="EMBL" id="JACOQK010000001">
    <property type="protein sequence ID" value="MBC5786458.1"/>
    <property type="molecule type" value="Genomic_DNA"/>
</dbReference>
<dbReference type="Pfam" id="PF07949">
    <property type="entry name" value="YbbR"/>
    <property type="match status" value="2"/>
</dbReference>
<keyword evidence="3" id="KW-1185">Reference proteome</keyword>
<dbReference type="PANTHER" id="PTHR37804">
    <property type="entry name" value="CDAA REGULATORY PROTEIN CDAR"/>
    <property type="match status" value="1"/>
</dbReference>
<accession>A0ABR7IMU7</accession>
<dbReference type="RefSeq" id="WP_069988092.1">
    <property type="nucleotide sequence ID" value="NZ_JACOQK010000001.1"/>
</dbReference>
<dbReference type="Gene3D" id="2.170.120.30">
    <property type="match status" value="2"/>
</dbReference>
<dbReference type="InterPro" id="IPR053154">
    <property type="entry name" value="c-di-AMP_regulator"/>
</dbReference>
<keyword evidence="1" id="KW-0812">Transmembrane</keyword>
<dbReference type="Gene3D" id="2.170.120.40">
    <property type="entry name" value="YbbR-like domain"/>
    <property type="match status" value="1"/>
</dbReference>
<name>A0ABR7IMU7_9CLOT</name>
<dbReference type="PANTHER" id="PTHR37804:SF1">
    <property type="entry name" value="CDAA REGULATORY PROTEIN CDAR"/>
    <property type="match status" value="1"/>
</dbReference>
<protein>
    <recommendedName>
        <fullName evidence="4">YbbR-like protein</fullName>
    </recommendedName>
</protein>
<keyword evidence="1" id="KW-1133">Transmembrane helix</keyword>
<proteinExistence type="predicted"/>
<evidence type="ECO:0000313" key="3">
    <source>
        <dbReference type="Proteomes" id="UP000649151"/>
    </source>
</evidence>